<evidence type="ECO:0000256" key="1">
    <source>
        <dbReference type="ARBA" id="ARBA00023157"/>
    </source>
</evidence>
<dbReference type="Pfam" id="PF13895">
    <property type="entry name" value="Ig_2"/>
    <property type="match status" value="1"/>
</dbReference>
<feature type="domain" description="Ig-like" evidence="4">
    <location>
        <begin position="129"/>
        <end position="200"/>
    </location>
</feature>
<dbReference type="GO" id="GO:0002764">
    <property type="term" value="P:immune response-regulating signaling pathway"/>
    <property type="evidence" value="ECO:0007669"/>
    <property type="project" value="TreeGrafter"/>
</dbReference>
<dbReference type="PANTHER" id="PTHR11738">
    <property type="entry name" value="MHC CLASS I NK CELL RECEPTOR"/>
    <property type="match status" value="1"/>
</dbReference>
<dbReference type="OrthoDB" id="6151406at2759"/>
<sequence length="485" mass="53419">MESPYFLPLLASLQIFFLRGSPADLPAPPNIFVSPEKMEYLIGDTVSFRCVAPPSKDKIQGFQFSGTTGWAVDIRTFRKTYTYTFNITGPKDGGSHTCRYTIIDRLLRPVRSKESKVIIISVKDPPPHPTLSLNTSSGVVSEGYPLLFICTAPGNTVEHRFHFYKEGAEVIPGSEVNSSETSAQLCIPQSSQNHTGNFTCAYEEKVEGRWILSFASSVVTVFVKEPPFAPELGVDPSSAVVTEGYPLRFTCIAFTDDSRLRFHFYRDGVEIPPGQAGSETTAMNPGNFTELLFPQTPRRFSGKFTCGFEEDVGGTWVLSPQSKVLEVTVKDTPAQPDLILNPPSGEVREGEPLLITCVAYGTSGEWKFYFYKDGTEQFSEACTRNHSFFSIPAAEPTVTGQFTCRYEERVSGKWIPSPLSQAMMVTMQASSLHIPLVTGCAAAAAALVLVLLLAAYICQRRRGHVHWKGLHNKDDTSAYPLALVS</sequence>
<dbReference type="PANTHER" id="PTHR11738:SF186">
    <property type="entry name" value="OSTEOCLAST-ASSOCIATED IMMUNOGLOBULIN-LIKE RECEPTOR"/>
    <property type="match status" value="1"/>
</dbReference>
<feature type="signal peptide" evidence="3">
    <location>
        <begin position="1"/>
        <end position="23"/>
    </location>
</feature>
<keyword evidence="5" id="KW-1185">Reference proteome</keyword>
<dbReference type="Proteomes" id="UP001652627">
    <property type="component" value="Chromosome 11"/>
</dbReference>
<accession>A0A8B7J6E4</accession>
<evidence type="ECO:0000313" key="5">
    <source>
        <dbReference type="Proteomes" id="UP001652627"/>
    </source>
</evidence>
<feature type="domain" description="Ig-like" evidence="4">
    <location>
        <begin position="230"/>
        <end position="306"/>
    </location>
</feature>
<dbReference type="SMART" id="SM00409">
    <property type="entry name" value="IG"/>
    <property type="match status" value="4"/>
</dbReference>
<keyword evidence="1" id="KW-1015">Disulfide bond</keyword>
<keyword evidence="2" id="KW-0812">Transmembrane</keyword>
<dbReference type="PROSITE" id="PS50835">
    <property type="entry name" value="IG_LIKE"/>
    <property type="match status" value="4"/>
</dbReference>
<dbReference type="InterPro" id="IPR013783">
    <property type="entry name" value="Ig-like_fold"/>
</dbReference>
<feature type="chain" id="PRO_5034512728" evidence="3">
    <location>
        <begin position="24"/>
        <end position="485"/>
    </location>
</feature>
<reference evidence="6" key="1">
    <citation type="submission" date="2025-08" db="UniProtKB">
        <authorList>
            <consortium name="RefSeq"/>
        </authorList>
    </citation>
    <scope>IDENTIFICATION</scope>
    <source>
        <tissue evidence="6">Blood</tissue>
    </source>
</reference>
<dbReference type="InterPro" id="IPR050412">
    <property type="entry name" value="Ig-like_Receptors_ImmuneReg"/>
</dbReference>
<feature type="domain" description="Ig-like" evidence="4">
    <location>
        <begin position="29"/>
        <end position="99"/>
    </location>
</feature>
<proteinExistence type="predicted"/>
<feature type="domain" description="Ig-like" evidence="4">
    <location>
        <begin position="336"/>
        <end position="420"/>
    </location>
</feature>
<dbReference type="RefSeq" id="XP_013806667.1">
    <property type="nucleotide sequence ID" value="XM_013951213.2"/>
</dbReference>
<dbReference type="KEGG" id="aam:106491588"/>
<dbReference type="InterPro" id="IPR003599">
    <property type="entry name" value="Ig_sub"/>
</dbReference>
<feature type="transmembrane region" description="Helical" evidence="2">
    <location>
        <begin position="432"/>
        <end position="458"/>
    </location>
</feature>
<dbReference type="AlphaFoldDB" id="A0A8B7J6E4"/>
<protein>
    <submittedName>
        <fullName evidence="6">Fc receptor-like protein 4</fullName>
    </submittedName>
</protein>
<name>A0A8B7J6E4_9AVES</name>
<evidence type="ECO:0000313" key="6">
    <source>
        <dbReference type="RefSeq" id="XP_013806667.1"/>
    </source>
</evidence>
<organism evidence="5 6">
    <name type="scientific">Apteryx mantelli</name>
    <name type="common">North Island brown kiwi</name>
    <dbReference type="NCBI Taxonomy" id="2696672"/>
    <lineage>
        <taxon>Eukaryota</taxon>
        <taxon>Metazoa</taxon>
        <taxon>Chordata</taxon>
        <taxon>Craniata</taxon>
        <taxon>Vertebrata</taxon>
        <taxon>Euteleostomi</taxon>
        <taxon>Archelosauria</taxon>
        <taxon>Archosauria</taxon>
        <taxon>Dinosauria</taxon>
        <taxon>Saurischia</taxon>
        <taxon>Theropoda</taxon>
        <taxon>Coelurosauria</taxon>
        <taxon>Aves</taxon>
        <taxon>Palaeognathae</taxon>
        <taxon>Apterygiformes</taxon>
        <taxon>Apterygidae</taxon>
        <taxon>Apteryx</taxon>
    </lineage>
</organism>
<evidence type="ECO:0000256" key="3">
    <source>
        <dbReference type="SAM" id="SignalP"/>
    </source>
</evidence>
<evidence type="ECO:0000259" key="4">
    <source>
        <dbReference type="PROSITE" id="PS50835"/>
    </source>
</evidence>
<evidence type="ECO:0000256" key="2">
    <source>
        <dbReference type="SAM" id="Phobius"/>
    </source>
</evidence>
<keyword evidence="2" id="KW-0472">Membrane</keyword>
<dbReference type="InterPro" id="IPR036179">
    <property type="entry name" value="Ig-like_dom_sf"/>
</dbReference>
<dbReference type="Gene3D" id="2.60.40.10">
    <property type="entry name" value="Immunoglobulins"/>
    <property type="match status" value="4"/>
</dbReference>
<keyword evidence="3" id="KW-0732">Signal</keyword>
<dbReference type="GeneID" id="106491588"/>
<keyword evidence="2" id="KW-1133">Transmembrane helix</keyword>
<dbReference type="SUPFAM" id="SSF48726">
    <property type="entry name" value="Immunoglobulin"/>
    <property type="match status" value="4"/>
</dbReference>
<gene>
    <name evidence="6" type="primary">LOC106491588</name>
</gene>
<dbReference type="InterPro" id="IPR007110">
    <property type="entry name" value="Ig-like_dom"/>
</dbReference>